<comment type="similarity">
    <text evidence="2 10">Belongs to the CobT family.</text>
</comment>
<evidence type="ECO:0000256" key="7">
    <source>
        <dbReference type="ARBA" id="ARBA00022679"/>
    </source>
</evidence>
<evidence type="ECO:0000256" key="8">
    <source>
        <dbReference type="ARBA" id="ARBA00030686"/>
    </source>
</evidence>
<dbReference type="Gene3D" id="3.40.50.10210">
    <property type="match status" value="1"/>
</dbReference>
<evidence type="ECO:0000256" key="6">
    <source>
        <dbReference type="ARBA" id="ARBA00022676"/>
    </source>
</evidence>
<dbReference type="InterPro" id="IPR017846">
    <property type="entry name" value="Nict_dMeBzImd_PRibTrfase_bact"/>
</dbReference>
<dbReference type="STRING" id="1177154.Y5S_03208"/>
<keyword evidence="6 10" id="KW-0328">Glycosyltransferase</keyword>
<sequence length="352" mass="35903">MSTYFPWQDAIATASQSHRQSALDHQAQLTKPAGSLGQLEQLAVTLASLQQTNTPAADRVSIAVFAADHGVCAEGISLFPQEVTGQMIANFVTGGAAISVMARELNAQLEVINLGTATPPPLTDGVIDEQIAPGTANLAEQAAMCDAQLQQALLAGDKAARRAADKGSQLFIAGEMGIGNTTSASALACALLGAAPAALAGPGTGLDSNGVQRKVTVIERALARHGDDPAPLTCLASLGGFEIAAIAGAFIGCAVRGVPVLVDGFIVSVAALAAVRLRPELTDWLLYAHRSQEPGHRLVLDALNAEPLLDLGMRLGEGSGAAVAVPLLRSACALHNHMATFADAGVSNSGND</sequence>
<comment type="catalytic activity">
    <reaction evidence="9 10">
        <text>5,6-dimethylbenzimidazole + nicotinate beta-D-ribonucleotide = alpha-ribazole 5'-phosphate + nicotinate + H(+)</text>
        <dbReference type="Rhea" id="RHEA:11196"/>
        <dbReference type="ChEBI" id="CHEBI:15378"/>
        <dbReference type="ChEBI" id="CHEBI:15890"/>
        <dbReference type="ChEBI" id="CHEBI:32544"/>
        <dbReference type="ChEBI" id="CHEBI:57502"/>
        <dbReference type="ChEBI" id="CHEBI:57918"/>
        <dbReference type="EC" id="2.4.2.21"/>
    </reaction>
</comment>
<dbReference type="GO" id="GO:0008939">
    <property type="term" value="F:nicotinate-nucleotide-dimethylbenzimidazole phosphoribosyltransferase activity"/>
    <property type="evidence" value="ECO:0007669"/>
    <property type="project" value="UniProtKB-UniRule"/>
</dbReference>
<dbReference type="InterPro" id="IPR023195">
    <property type="entry name" value="Nict_dMeBzImd_PRibTrfase_N"/>
</dbReference>
<keyword evidence="5 10" id="KW-0169">Cobalamin biosynthesis</keyword>
<protein>
    <recommendedName>
        <fullName evidence="4 10">Nicotinate-nucleotide--dimethylbenzimidazole phosphoribosyltransferase</fullName>
        <shortName evidence="10">NN:DBI PRT</shortName>
        <ecNumber evidence="3 10">2.4.2.21</ecNumber>
    </recommendedName>
    <alternativeName>
        <fullName evidence="8 10">N(1)-alpha-phosphoribosyltransferase</fullName>
    </alternativeName>
</protein>
<gene>
    <name evidence="10" type="primary">cobT</name>
    <name evidence="11" type="ORF">Y5S_03208</name>
</gene>
<dbReference type="InterPro" id="IPR036087">
    <property type="entry name" value="Nict_dMeBzImd_PRibTrfase_sf"/>
</dbReference>
<evidence type="ECO:0000256" key="5">
    <source>
        <dbReference type="ARBA" id="ARBA00022573"/>
    </source>
</evidence>
<keyword evidence="12" id="KW-1185">Reference proteome</keyword>
<evidence type="ECO:0000256" key="2">
    <source>
        <dbReference type="ARBA" id="ARBA00007110"/>
    </source>
</evidence>
<keyword evidence="7 10" id="KW-0808">Transferase</keyword>
<dbReference type="CDD" id="cd02439">
    <property type="entry name" value="DMB-PRT_CobT"/>
    <property type="match status" value="1"/>
</dbReference>
<dbReference type="FunFam" id="3.40.50.10210:FF:000001">
    <property type="entry name" value="Nicotinate-nucleotide--dimethylbenzimidazole phosphoribosyltransferase"/>
    <property type="match status" value="1"/>
</dbReference>
<dbReference type="RefSeq" id="WP_052041661.1">
    <property type="nucleotide sequence ID" value="NZ_ARXV01000016.1"/>
</dbReference>
<dbReference type="Proteomes" id="UP000029444">
    <property type="component" value="Unassembled WGS sequence"/>
</dbReference>
<evidence type="ECO:0000256" key="1">
    <source>
        <dbReference type="ARBA" id="ARBA00005049"/>
    </source>
</evidence>
<dbReference type="HAMAP" id="MF_00230">
    <property type="entry name" value="CobT"/>
    <property type="match status" value="1"/>
</dbReference>
<name>A0A095SGC6_9GAMM</name>
<dbReference type="OrthoDB" id="9781491at2"/>
<organism evidence="11 12">
    <name type="scientific">Alcanivorax nanhaiticus</name>
    <dbReference type="NCBI Taxonomy" id="1177154"/>
    <lineage>
        <taxon>Bacteria</taxon>
        <taxon>Pseudomonadati</taxon>
        <taxon>Pseudomonadota</taxon>
        <taxon>Gammaproteobacteria</taxon>
        <taxon>Oceanospirillales</taxon>
        <taxon>Alcanivoracaceae</taxon>
        <taxon>Alcanivorax</taxon>
    </lineage>
</organism>
<comment type="pathway">
    <text evidence="1 10">Nucleoside biosynthesis; alpha-ribazole biosynthesis; alpha-ribazole from 5,6-dimethylbenzimidazole: step 1/2.</text>
</comment>
<dbReference type="AlphaFoldDB" id="A0A095SGC6"/>
<comment type="function">
    <text evidence="10">Catalyzes the synthesis of alpha-ribazole-5'-phosphate from nicotinate mononucleotide (NAMN) and 5,6-dimethylbenzimidazole (DMB).</text>
</comment>
<dbReference type="Gene3D" id="1.10.1610.10">
    <property type="match status" value="1"/>
</dbReference>
<evidence type="ECO:0000256" key="4">
    <source>
        <dbReference type="ARBA" id="ARBA00015486"/>
    </source>
</evidence>
<comment type="caution">
    <text evidence="11">The sequence shown here is derived from an EMBL/GenBank/DDBJ whole genome shotgun (WGS) entry which is preliminary data.</text>
</comment>
<dbReference type="UniPathway" id="UPA00061">
    <property type="reaction ID" value="UER00516"/>
</dbReference>
<dbReference type="PANTHER" id="PTHR43463">
    <property type="entry name" value="NICOTINATE-NUCLEOTIDE--DIMETHYLBENZIMIDAZOLE PHOSPHORIBOSYLTRANSFERASE"/>
    <property type="match status" value="1"/>
</dbReference>
<dbReference type="SUPFAM" id="SSF52733">
    <property type="entry name" value="Nicotinate mononucleotide:5,6-dimethylbenzimidazole phosphoribosyltransferase (CobT)"/>
    <property type="match status" value="1"/>
</dbReference>
<evidence type="ECO:0000313" key="12">
    <source>
        <dbReference type="Proteomes" id="UP000029444"/>
    </source>
</evidence>
<evidence type="ECO:0000256" key="9">
    <source>
        <dbReference type="ARBA" id="ARBA00047340"/>
    </source>
</evidence>
<dbReference type="PATRIC" id="fig|1177154.3.peg.3251"/>
<dbReference type="NCBIfam" id="TIGR03160">
    <property type="entry name" value="cobT_DBIPRT"/>
    <property type="match status" value="1"/>
</dbReference>
<evidence type="ECO:0000256" key="3">
    <source>
        <dbReference type="ARBA" id="ARBA00011991"/>
    </source>
</evidence>
<dbReference type="GO" id="GO:0009236">
    <property type="term" value="P:cobalamin biosynthetic process"/>
    <property type="evidence" value="ECO:0007669"/>
    <property type="project" value="UniProtKB-UniRule"/>
</dbReference>
<reference evidence="11 12" key="1">
    <citation type="submission" date="2012-09" db="EMBL/GenBank/DDBJ databases">
        <title>Genome Sequence of alkane-degrading Bacterium Alcanivorax sp. 19-m-6.</title>
        <authorList>
            <person name="Lai Q."/>
            <person name="Shao Z."/>
        </authorList>
    </citation>
    <scope>NUCLEOTIDE SEQUENCE [LARGE SCALE GENOMIC DNA]</scope>
    <source>
        <strain evidence="11 12">19-m-6</strain>
    </source>
</reference>
<proteinExistence type="inferred from homology"/>
<dbReference type="EC" id="2.4.2.21" evidence="3 10"/>
<dbReference type="EMBL" id="ARXV01000016">
    <property type="protein sequence ID" value="KGD63572.1"/>
    <property type="molecule type" value="Genomic_DNA"/>
</dbReference>
<dbReference type="InterPro" id="IPR003200">
    <property type="entry name" value="Nict_dMeBzImd_PRibTrfase"/>
</dbReference>
<accession>A0A095SGC6</accession>
<dbReference type="Pfam" id="PF02277">
    <property type="entry name" value="DBI_PRT"/>
    <property type="match status" value="1"/>
</dbReference>
<dbReference type="PANTHER" id="PTHR43463:SF1">
    <property type="entry name" value="NICOTINATE-NUCLEOTIDE--DIMETHYLBENZIMIDAZOLE PHOSPHORIBOSYLTRANSFERASE"/>
    <property type="match status" value="1"/>
</dbReference>
<dbReference type="NCBIfam" id="NF000996">
    <property type="entry name" value="PRK00105.1"/>
    <property type="match status" value="1"/>
</dbReference>
<evidence type="ECO:0000256" key="10">
    <source>
        <dbReference type="HAMAP-Rule" id="MF_00230"/>
    </source>
</evidence>
<feature type="active site" description="Proton acceptor" evidence="10">
    <location>
        <position position="317"/>
    </location>
</feature>
<dbReference type="eggNOG" id="COG2038">
    <property type="taxonomic scope" value="Bacteria"/>
</dbReference>
<evidence type="ECO:0000313" key="11">
    <source>
        <dbReference type="EMBL" id="KGD63572.1"/>
    </source>
</evidence>